<keyword evidence="2" id="KW-1185">Reference proteome</keyword>
<evidence type="ECO:0000313" key="1">
    <source>
        <dbReference type="EMBL" id="KAK6803380.1"/>
    </source>
</evidence>
<accession>A0AAN8UC50</accession>
<gene>
    <name evidence="1" type="ORF">RDI58_001164</name>
</gene>
<name>A0AAN8UC50_SOLBU</name>
<evidence type="ECO:0000313" key="2">
    <source>
        <dbReference type="Proteomes" id="UP001371456"/>
    </source>
</evidence>
<comment type="caution">
    <text evidence="1">The sequence shown here is derived from an EMBL/GenBank/DDBJ whole genome shotgun (WGS) entry which is preliminary data.</text>
</comment>
<dbReference type="Proteomes" id="UP001371456">
    <property type="component" value="Unassembled WGS sequence"/>
</dbReference>
<proteinExistence type="predicted"/>
<reference evidence="1 2" key="1">
    <citation type="submission" date="2024-02" db="EMBL/GenBank/DDBJ databases">
        <title>de novo genome assembly of Solanum bulbocastanum strain 11H21.</title>
        <authorList>
            <person name="Hosaka A.J."/>
        </authorList>
    </citation>
    <scope>NUCLEOTIDE SEQUENCE [LARGE SCALE GENOMIC DNA]</scope>
    <source>
        <tissue evidence="1">Young leaves</tissue>
    </source>
</reference>
<protein>
    <submittedName>
        <fullName evidence="1">Uncharacterized protein</fullName>
    </submittedName>
</protein>
<dbReference type="AlphaFoldDB" id="A0AAN8UC50"/>
<sequence>MRGEAKEVVPDFEGILTIVDMICVPKDPDTSSSDTITSREVLDNLTETIAPATMLVVDTQVQPKPSRQVLTTSNS</sequence>
<dbReference type="EMBL" id="JBANQN010000001">
    <property type="protein sequence ID" value="KAK6803380.1"/>
    <property type="molecule type" value="Genomic_DNA"/>
</dbReference>
<organism evidence="1 2">
    <name type="scientific">Solanum bulbocastanum</name>
    <name type="common">Wild potato</name>
    <dbReference type="NCBI Taxonomy" id="147425"/>
    <lineage>
        <taxon>Eukaryota</taxon>
        <taxon>Viridiplantae</taxon>
        <taxon>Streptophyta</taxon>
        <taxon>Embryophyta</taxon>
        <taxon>Tracheophyta</taxon>
        <taxon>Spermatophyta</taxon>
        <taxon>Magnoliopsida</taxon>
        <taxon>eudicotyledons</taxon>
        <taxon>Gunneridae</taxon>
        <taxon>Pentapetalae</taxon>
        <taxon>asterids</taxon>
        <taxon>lamiids</taxon>
        <taxon>Solanales</taxon>
        <taxon>Solanaceae</taxon>
        <taxon>Solanoideae</taxon>
        <taxon>Solaneae</taxon>
        <taxon>Solanum</taxon>
    </lineage>
</organism>